<proteinExistence type="predicted"/>
<accession>A0ABN7UKM6</accession>
<protein>
    <submittedName>
        <fullName evidence="2">37817_t:CDS:1</fullName>
    </submittedName>
</protein>
<evidence type="ECO:0000313" key="3">
    <source>
        <dbReference type="Proteomes" id="UP000789901"/>
    </source>
</evidence>
<keyword evidence="3" id="KW-1185">Reference proteome</keyword>
<dbReference type="Proteomes" id="UP000789901">
    <property type="component" value="Unassembled WGS sequence"/>
</dbReference>
<dbReference type="EMBL" id="CAJVQB010003534">
    <property type="protein sequence ID" value="CAG8610949.1"/>
    <property type="molecule type" value="Genomic_DNA"/>
</dbReference>
<name>A0ABN7UKM6_GIGMA</name>
<evidence type="ECO:0000256" key="1">
    <source>
        <dbReference type="SAM" id="MobiDB-lite"/>
    </source>
</evidence>
<gene>
    <name evidence="2" type="ORF">GMARGA_LOCUS7353</name>
</gene>
<feature type="compositionally biased region" description="Polar residues" evidence="1">
    <location>
        <begin position="1"/>
        <end position="14"/>
    </location>
</feature>
<comment type="caution">
    <text evidence="2">The sequence shown here is derived from an EMBL/GenBank/DDBJ whole genome shotgun (WGS) entry which is preliminary data.</text>
</comment>
<sequence>MVKVPISNTGNNDLQAPGPEHVDIESDSSNTFDEFTYEKEILDEIESYYTEELATEEMGL</sequence>
<feature type="region of interest" description="Disordered" evidence="1">
    <location>
        <begin position="1"/>
        <end position="28"/>
    </location>
</feature>
<evidence type="ECO:0000313" key="2">
    <source>
        <dbReference type="EMBL" id="CAG8610949.1"/>
    </source>
</evidence>
<reference evidence="2 3" key="1">
    <citation type="submission" date="2021-06" db="EMBL/GenBank/DDBJ databases">
        <authorList>
            <person name="Kallberg Y."/>
            <person name="Tangrot J."/>
            <person name="Rosling A."/>
        </authorList>
    </citation>
    <scope>NUCLEOTIDE SEQUENCE [LARGE SCALE GENOMIC DNA]</scope>
    <source>
        <strain evidence="2 3">120-4 pot B 10/14</strain>
    </source>
</reference>
<organism evidence="2 3">
    <name type="scientific">Gigaspora margarita</name>
    <dbReference type="NCBI Taxonomy" id="4874"/>
    <lineage>
        <taxon>Eukaryota</taxon>
        <taxon>Fungi</taxon>
        <taxon>Fungi incertae sedis</taxon>
        <taxon>Mucoromycota</taxon>
        <taxon>Glomeromycotina</taxon>
        <taxon>Glomeromycetes</taxon>
        <taxon>Diversisporales</taxon>
        <taxon>Gigasporaceae</taxon>
        <taxon>Gigaspora</taxon>
    </lineage>
</organism>